<sequence length="245" mass="27152">MTSTATGHRSFRHELFLYGSAEDLVEFVVPWARDGVAAEEPTLLLLRADAAQAVLHEVGPSPYLTVEPALAEPGHPPQHVSTASALLPSYSRVVHQEPVIAPSQWSDWRRLEAVLNLALRHYGTWAVCAYDQRALTADMVEDLWATHPLVGQDGDHRPNDRYQHPANFLVQRGYDQPDPIERTPPAVELVDPSAATARATVKWFSRHRLPDQVIDKLIFASHERSSTRSGTGPQLCCACGRRMAG</sequence>
<protein>
    <submittedName>
        <fullName evidence="2">MEDS domain-containing protein</fullName>
    </submittedName>
</protein>
<name>A0ABU2NGT3_9PSEU</name>
<dbReference type="EMBL" id="JAVREJ010000024">
    <property type="protein sequence ID" value="MDT0352966.1"/>
    <property type="molecule type" value="Genomic_DNA"/>
</dbReference>
<keyword evidence="3" id="KW-1185">Reference proteome</keyword>
<dbReference type="Proteomes" id="UP001183202">
    <property type="component" value="Unassembled WGS sequence"/>
</dbReference>
<dbReference type="RefSeq" id="WP_311559477.1">
    <property type="nucleotide sequence ID" value="NZ_JAVREJ010000024.1"/>
</dbReference>
<proteinExistence type="predicted"/>
<dbReference type="InterPro" id="IPR025847">
    <property type="entry name" value="MEDS_domain"/>
</dbReference>
<reference evidence="3" key="1">
    <citation type="submission" date="2023-07" db="EMBL/GenBank/DDBJ databases">
        <title>30 novel species of actinomycetes from the DSMZ collection.</title>
        <authorList>
            <person name="Nouioui I."/>
        </authorList>
    </citation>
    <scope>NUCLEOTIDE SEQUENCE [LARGE SCALE GENOMIC DNA]</scope>
    <source>
        <strain evidence="3">DSM 45834</strain>
    </source>
</reference>
<accession>A0ABU2NGT3</accession>
<dbReference type="Pfam" id="PF14417">
    <property type="entry name" value="MEDS"/>
    <property type="match status" value="1"/>
</dbReference>
<evidence type="ECO:0000259" key="1">
    <source>
        <dbReference type="Pfam" id="PF14417"/>
    </source>
</evidence>
<evidence type="ECO:0000313" key="2">
    <source>
        <dbReference type="EMBL" id="MDT0352966.1"/>
    </source>
</evidence>
<evidence type="ECO:0000313" key="3">
    <source>
        <dbReference type="Proteomes" id="UP001183202"/>
    </source>
</evidence>
<comment type="caution">
    <text evidence="2">The sequence shown here is derived from an EMBL/GenBank/DDBJ whole genome shotgun (WGS) entry which is preliminary data.</text>
</comment>
<gene>
    <name evidence="2" type="ORF">RM445_25960</name>
</gene>
<feature type="domain" description="MEDS" evidence="1">
    <location>
        <begin position="12"/>
        <end position="148"/>
    </location>
</feature>
<organism evidence="2 3">
    <name type="scientific">Pseudonocardia charpentierae</name>
    <dbReference type="NCBI Taxonomy" id="3075545"/>
    <lineage>
        <taxon>Bacteria</taxon>
        <taxon>Bacillati</taxon>
        <taxon>Actinomycetota</taxon>
        <taxon>Actinomycetes</taxon>
        <taxon>Pseudonocardiales</taxon>
        <taxon>Pseudonocardiaceae</taxon>
        <taxon>Pseudonocardia</taxon>
    </lineage>
</organism>